<evidence type="ECO:0000256" key="4">
    <source>
        <dbReference type="ARBA" id="ARBA00022989"/>
    </source>
</evidence>
<dbReference type="AlphaFoldDB" id="A0AAN4C8B6"/>
<feature type="transmembrane region" description="Helical" evidence="6">
    <location>
        <begin position="292"/>
        <end position="313"/>
    </location>
</feature>
<dbReference type="Proteomes" id="UP001171165">
    <property type="component" value="Unassembled WGS sequence"/>
</dbReference>
<dbReference type="EMBL" id="ABKSPD020000002">
    <property type="protein sequence ID" value="EKW9775026.1"/>
    <property type="molecule type" value="Genomic_DNA"/>
</dbReference>
<dbReference type="SUPFAM" id="SSF103473">
    <property type="entry name" value="MFS general substrate transporter"/>
    <property type="match status" value="1"/>
</dbReference>
<evidence type="ECO:0000256" key="6">
    <source>
        <dbReference type="SAM" id="Phobius"/>
    </source>
</evidence>
<dbReference type="InterPro" id="IPR020846">
    <property type="entry name" value="MFS_dom"/>
</dbReference>
<dbReference type="CDD" id="cd17324">
    <property type="entry name" value="MFS_NepI_like"/>
    <property type="match status" value="1"/>
</dbReference>
<evidence type="ECO:0000256" key="3">
    <source>
        <dbReference type="ARBA" id="ARBA00022692"/>
    </source>
</evidence>
<evidence type="ECO:0000256" key="1">
    <source>
        <dbReference type="ARBA" id="ARBA00004651"/>
    </source>
</evidence>
<name>A0AAN4C8B6_PROMI</name>
<feature type="domain" description="Major facilitator superfamily (MFS) profile" evidence="7">
    <location>
        <begin position="6"/>
        <end position="379"/>
    </location>
</feature>
<keyword evidence="5 6" id="KW-0472">Membrane</keyword>
<feature type="transmembrane region" description="Helical" evidence="6">
    <location>
        <begin position="201"/>
        <end position="225"/>
    </location>
</feature>
<feature type="transmembrane region" description="Helical" evidence="6">
    <location>
        <begin position="35"/>
        <end position="60"/>
    </location>
</feature>
<keyword evidence="2" id="KW-1003">Cell membrane</keyword>
<dbReference type="InterPro" id="IPR050189">
    <property type="entry name" value="MFS_Efflux_Transporters"/>
</dbReference>
<feature type="transmembrane region" description="Helical" evidence="6">
    <location>
        <begin position="72"/>
        <end position="90"/>
    </location>
</feature>
<evidence type="ECO:0000313" key="8">
    <source>
        <dbReference type="EMBL" id="EKW9775026.1"/>
    </source>
</evidence>
<accession>A0AAN4C8B6</accession>
<proteinExistence type="predicted"/>
<dbReference type="PANTHER" id="PTHR43124">
    <property type="entry name" value="PURINE EFFLUX PUMP PBUE"/>
    <property type="match status" value="1"/>
</dbReference>
<gene>
    <name evidence="8" type="ORF">PW210_000809</name>
</gene>
<feature type="transmembrane region" description="Helical" evidence="6">
    <location>
        <begin position="237"/>
        <end position="256"/>
    </location>
</feature>
<dbReference type="PANTHER" id="PTHR43124:SF8">
    <property type="entry name" value="INNER MEMBRANE TRANSPORT PROTEIN YDHP"/>
    <property type="match status" value="1"/>
</dbReference>
<reference evidence="8" key="1">
    <citation type="submission" date="2023-06" db="EMBL/GenBank/DDBJ databases">
        <authorList>
            <consortium name="Clinical and Environmental Microbiology Branch: Whole genome sequencing antimicrobial resistance pathogens in the healthcare setting"/>
        </authorList>
    </citation>
    <scope>NUCLEOTIDE SEQUENCE</scope>
    <source>
        <strain evidence="8">Microbial</strain>
    </source>
</reference>
<dbReference type="Gene3D" id="1.20.1250.20">
    <property type="entry name" value="MFS general substrate transporter like domains"/>
    <property type="match status" value="2"/>
</dbReference>
<feature type="transmembrane region" description="Helical" evidence="6">
    <location>
        <begin position="355"/>
        <end position="372"/>
    </location>
</feature>
<dbReference type="InterPro" id="IPR036259">
    <property type="entry name" value="MFS_trans_sf"/>
</dbReference>
<evidence type="ECO:0000313" key="9">
    <source>
        <dbReference type="Proteomes" id="UP001171165"/>
    </source>
</evidence>
<dbReference type="InterPro" id="IPR011701">
    <property type="entry name" value="MFS"/>
</dbReference>
<organism evidence="8 9">
    <name type="scientific">Proteus mirabilis</name>
    <dbReference type="NCBI Taxonomy" id="584"/>
    <lineage>
        <taxon>Bacteria</taxon>
        <taxon>Pseudomonadati</taxon>
        <taxon>Pseudomonadota</taxon>
        <taxon>Gammaproteobacteria</taxon>
        <taxon>Enterobacterales</taxon>
        <taxon>Morganellaceae</taxon>
        <taxon>Proteus</taxon>
    </lineage>
</organism>
<comment type="caution">
    <text evidence="8">The sequence shown here is derived from an EMBL/GenBank/DDBJ whole genome shotgun (WGS) entry which is preliminary data.</text>
</comment>
<feature type="transmembrane region" description="Helical" evidence="6">
    <location>
        <begin position="96"/>
        <end position="119"/>
    </location>
</feature>
<protein>
    <submittedName>
        <fullName evidence="8">MFS transporter</fullName>
    </submittedName>
</protein>
<dbReference type="RefSeq" id="WP_004250414.1">
    <property type="nucleotide sequence ID" value="NZ_AP026827.1"/>
</dbReference>
<dbReference type="GO" id="GO:0022857">
    <property type="term" value="F:transmembrane transporter activity"/>
    <property type="evidence" value="ECO:0007669"/>
    <property type="project" value="InterPro"/>
</dbReference>
<feature type="transmembrane region" description="Helical" evidence="6">
    <location>
        <begin position="158"/>
        <end position="180"/>
    </location>
</feature>
<feature type="transmembrane region" description="Helical" evidence="6">
    <location>
        <begin position="131"/>
        <end position="152"/>
    </location>
</feature>
<feature type="transmembrane region" description="Helical" evidence="6">
    <location>
        <begin position="268"/>
        <end position="286"/>
    </location>
</feature>
<dbReference type="GO" id="GO:0005886">
    <property type="term" value="C:plasma membrane"/>
    <property type="evidence" value="ECO:0007669"/>
    <property type="project" value="UniProtKB-SubCell"/>
</dbReference>
<feature type="transmembrane region" description="Helical" evidence="6">
    <location>
        <begin position="325"/>
        <end position="349"/>
    </location>
</feature>
<comment type="subcellular location">
    <subcellularLocation>
        <location evidence="1">Cell membrane</location>
        <topology evidence="1">Multi-pass membrane protein</topology>
    </subcellularLocation>
</comment>
<evidence type="ECO:0000259" key="7">
    <source>
        <dbReference type="PROSITE" id="PS50850"/>
    </source>
</evidence>
<evidence type="ECO:0000256" key="2">
    <source>
        <dbReference type="ARBA" id="ARBA00022475"/>
    </source>
</evidence>
<dbReference type="Pfam" id="PF07690">
    <property type="entry name" value="MFS_1"/>
    <property type="match status" value="1"/>
</dbReference>
<dbReference type="PROSITE" id="PS50850">
    <property type="entry name" value="MFS"/>
    <property type="match status" value="1"/>
</dbReference>
<keyword evidence="4 6" id="KW-1133">Transmembrane helix</keyword>
<evidence type="ECO:0000256" key="5">
    <source>
        <dbReference type="ARBA" id="ARBA00023136"/>
    </source>
</evidence>
<keyword evidence="3 6" id="KW-0812">Transmembrane</keyword>
<sequence>MKAFFPLFALATGAFAIGATEFTPMGLLPNIANGLSISIATAGGLITGYAVGVMIGAPIMTLSLGKLTKRHALGLLLLLFIAGNLLAAQADSYWSLMIARLITSLNHGAFFGIGSVVAASLVEKHKQASAVAAMFMGLTIANLVGVPLVTWIGQQYGWRLAFILISGLGFITLIGLLMFLPVMPKGNKPNIKYELGVLTRLPVVLALLTTVFGASALFALYTYIAPFLTNTVHISESHVAVVLVIIGLGFTIGNYLGGKLSSYGIEKTLILFFILLIGSMSVLPLVSNNVYLAVATIFIWSISSFALVPALQIKTMQIAHDAPALVSSVNIGAFNLGNAIGAIIGGIALKYSYNIVPLTAALVGVIGLLLVYSQIKIKKSFSSECCVNSL</sequence>